<reference evidence="2" key="1">
    <citation type="submission" date="2022-11" db="UniProtKB">
        <authorList>
            <consortium name="WormBaseParasite"/>
        </authorList>
    </citation>
    <scope>IDENTIFICATION</scope>
</reference>
<dbReference type="WBParaSite" id="ES5_v2.g27955.t1">
    <property type="protein sequence ID" value="ES5_v2.g27955.t1"/>
    <property type="gene ID" value="ES5_v2.g27955"/>
</dbReference>
<organism evidence="1 2">
    <name type="scientific">Panagrolaimus sp. ES5</name>
    <dbReference type="NCBI Taxonomy" id="591445"/>
    <lineage>
        <taxon>Eukaryota</taxon>
        <taxon>Metazoa</taxon>
        <taxon>Ecdysozoa</taxon>
        <taxon>Nematoda</taxon>
        <taxon>Chromadorea</taxon>
        <taxon>Rhabditida</taxon>
        <taxon>Tylenchina</taxon>
        <taxon>Panagrolaimomorpha</taxon>
        <taxon>Panagrolaimoidea</taxon>
        <taxon>Panagrolaimidae</taxon>
        <taxon>Panagrolaimus</taxon>
    </lineage>
</organism>
<sequence>MKNNDISHSTSFPSSSTNENCNFNSDESTTSETKIHQKHDKYTDLIAACLTIFDTDEICTLPDAVVYGVIDYRRLFGKVLVINKLENNGSKWIADGTVIEMKLVEQCFVNELRSKRVNLSSLFNRMYYNNLKKLWLEDTVISLDGYKKMVASKNIQSLCLHRVTVKDKYGIEIGVTELLKDVPIVEKFEYIFKEDEVKYTVAQKLAKLPPFLRLQQFHLSQITEDFDLKVFADFVKV</sequence>
<dbReference type="Proteomes" id="UP000887579">
    <property type="component" value="Unplaced"/>
</dbReference>
<accession>A0AC34GER4</accession>
<protein>
    <submittedName>
        <fullName evidence="2">Uncharacterized protein</fullName>
    </submittedName>
</protein>
<evidence type="ECO:0000313" key="1">
    <source>
        <dbReference type="Proteomes" id="UP000887579"/>
    </source>
</evidence>
<proteinExistence type="predicted"/>
<evidence type="ECO:0000313" key="2">
    <source>
        <dbReference type="WBParaSite" id="ES5_v2.g27955.t1"/>
    </source>
</evidence>
<name>A0AC34GER4_9BILA</name>